<evidence type="ECO:0000313" key="8">
    <source>
        <dbReference type="EMBL" id="PWA70467.1"/>
    </source>
</evidence>
<dbReference type="SUPFAM" id="SSF56219">
    <property type="entry name" value="DNase I-like"/>
    <property type="match status" value="1"/>
</dbReference>
<comment type="cofactor">
    <cofactor evidence="1">
        <name>Mg(2+)</name>
        <dbReference type="ChEBI" id="CHEBI:18420"/>
    </cofactor>
</comment>
<evidence type="ECO:0000259" key="7">
    <source>
        <dbReference type="Pfam" id="PF03372"/>
    </source>
</evidence>
<feature type="domain" description="Endonuclease/exonuclease/phosphatase" evidence="7">
    <location>
        <begin position="431"/>
        <end position="572"/>
    </location>
</feature>
<dbReference type="GO" id="GO:0046872">
    <property type="term" value="F:metal ion binding"/>
    <property type="evidence" value="ECO:0007669"/>
    <property type="project" value="UniProtKB-KW"/>
</dbReference>
<keyword evidence="9" id="KW-1185">Reference proteome</keyword>
<sequence length="644" mass="72311">MGMYGTSRSRSGSPERVAGAGNQNLIVGKVQIHTSSNGLINESLIIKVCGKSLKVNVIEELRDISEYDIEATRVTSHEEQVDNGVESNKDRDDMIVSEEEGDRKKGDDEESRVSLGTRVGDSFEGDNGNSKASSMAVNNGYPMEGKEKSEKDCRGRAATKVNIDDIHEGNIIQNGEEIGGSRPGEEIKLGQDNNNIGLVIEEGNMNNKCEPNNETNNHIQLEEIKSGDKNKQRRINREKRRHNREIEHTVNESNKKREKRGDTSSDESSSEGDRCRKKRKSNFEGVIENIVNGNCCTQGAGDEIVDSGKRKIGRRSIKKAMKVARHTGVEGLGEDVKGISEAYKEYHDAEDESDGRFVFKSTRRGEEDNQSCSINMEQVKEIGEIIGVSWVKAVAEKENEESGDIEKNDEADALLSINVRGMGEVGKIGWVKSIIKDERPDIIGIQETKSGIVNEYRIEEIWGGKGFGFTQIEANGSSGGILLIWDTNVFTCSDAMGDDRFIAIKGDWKGRNGDVYFACIYGPHVGRHKASLWERLSGLMNNFSGAWCIFGDLNVVRRTDDRFNSQHMNNYISTTQNLTRDSFLEPNDENEPEMRRFEVANNSNNVKNSEYGIELCWGRYCWSWTRRKQNGKKNEIYKCDDFMW</sequence>
<feature type="region of interest" description="Disordered" evidence="6">
    <location>
        <begin position="75"/>
        <end position="155"/>
    </location>
</feature>
<reference evidence="8 9" key="1">
    <citation type="journal article" date="2018" name="Mol. Plant">
        <title>The genome of Artemisia annua provides insight into the evolution of Asteraceae family and artemisinin biosynthesis.</title>
        <authorList>
            <person name="Shen Q."/>
            <person name="Zhang L."/>
            <person name="Liao Z."/>
            <person name="Wang S."/>
            <person name="Yan T."/>
            <person name="Shi P."/>
            <person name="Liu M."/>
            <person name="Fu X."/>
            <person name="Pan Q."/>
            <person name="Wang Y."/>
            <person name="Lv Z."/>
            <person name="Lu X."/>
            <person name="Zhang F."/>
            <person name="Jiang W."/>
            <person name="Ma Y."/>
            <person name="Chen M."/>
            <person name="Hao X."/>
            <person name="Li L."/>
            <person name="Tang Y."/>
            <person name="Lv G."/>
            <person name="Zhou Y."/>
            <person name="Sun X."/>
            <person name="Brodelius P.E."/>
            <person name="Rose J.K.C."/>
            <person name="Tang K."/>
        </authorList>
    </citation>
    <scope>NUCLEOTIDE SEQUENCE [LARGE SCALE GENOMIC DNA]</scope>
    <source>
        <strain evidence="9">cv. Huhao1</strain>
        <tissue evidence="8">Leaf</tissue>
    </source>
</reference>
<dbReference type="AlphaFoldDB" id="A0A2U1NAG5"/>
<dbReference type="PANTHER" id="PTHR22748:SF4">
    <property type="entry name" value="DNA-(APURINIC OR APYRIMIDINIC SITE) ENDONUCLEASE 2"/>
    <property type="match status" value="1"/>
</dbReference>
<evidence type="ECO:0000313" key="9">
    <source>
        <dbReference type="Proteomes" id="UP000245207"/>
    </source>
</evidence>
<organism evidence="8 9">
    <name type="scientific">Artemisia annua</name>
    <name type="common">Sweet wormwood</name>
    <dbReference type="NCBI Taxonomy" id="35608"/>
    <lineage>
        <taxon>Eukaryota</taxon>
        <taxon>Viridiplantae</taxon>
        <taxon>Streptophyta</taxon>
        <taxon>Embryophyta</taxon>
        <taxon>Tracheophyta</taxon>
        <taxon>Spermatophyta</taxon>
        <taxon>Magnoliopsida</taxon>
        <taxon>eudicotyledons</taxon>
        <taxon>Gunneridae</taxon>
        <taxon>Pentapetalae</taxon>
        <taxon>asterids</taxon>
        <taxon>campanulids</taxon>
        <taxon>Asterales</taxon>
        <taxon>Asteraceae</taxon>
        <taxon>Asteroideae</taxon>
        <taxon>Anthemideae</taxon>
        <taxon>Artemisiinae</taxon>
        <taxon>Artemisia</taxon>
    </lineage>
</organism>
<dbReference type="GO" id="GO:0008081">
    <property type="term" value="F:phosphoric diester hydrolase activity"/>
    <property type="evidence" value="ECO:0007669"/>
    <property type="project" value="TreeGrafter"/>
</dbReference>
<feature type="compositionally biased region" description="Basic residues" evidence="6">
    <location>
        <begin position="231"/>
        <end position="243"/>
    </location>
</feature>
<dbReference type="InterPro" id="IPR004808">
    <property type="entry name" value="AP_endonuc_1"/>
</dbReference>
<feature type="compositionally biased region" description="Basic and acidic residues" evidence="6">
    <location>
        <begin position="244"/>
        <end position="263"/>
    </location>
</feature>
<dbReference type="Pfam" id="PF03372">
    <property type="entry name" value="Exo_endo_phos"/>
    <property type="match status" value="1"/>
</dbReference>
<feature type="region of interest" description="Disordered" evidence="6">
    <location>
        <begin position="219"/>
        <end position="278"/>
    </location>
</feature>
<name>A0A2U1NAG5_ARTAN</name>
<dbReference type="PANTHER" id="PTHR22748">
    <property type="entry name" value="AP ENDONUCLEASE"/>
    <property type="match status" value="1"/>
</dbReference>
<keyword evidence="5" id="KW-0460">Magnesium</keyword>
<comment type="caution">
    <text evidence="8">The sequence shown here is derived from an EMBL/GenBank/DDBJ whole genome shotgun (WGS) entry which is preliminary data.</text>
</comment>
<gene>
    <name evidence="8" type="ORF">CTI12_AA288100</name>
</gene>
<evidence type="ECO:0000256" key="3">
    <source>
        <dbReference type="ARBA" id="ARBA00022723"/>
    </source>
</evidence>
<dbReference type="OrthoDB" id="8196670at2759"/>
<dbReference type="InterPro" id="IPR020847">
    <property type="entry name" value="AP_endonuclease_F1_BS"/>
</dbReference>
<evidence type="ECO:0000256" key="2">
    <source>
        <dbReference type="ARBA" id="ARBA00007092"/>
    </source>
</evidence>
<dbReference type="Proteomes" id="UP000245207">
    <property type="component" value="Unassembled WGS sequence"/>
</dbReference>
<keyword evidence="4" id="KW-0378">Hydrolase</keyword>
<dbReference type="EMBL" id="PKPP01003234">
    <property type="protein sequence ID" value="PWA70467.1"/>
    <property type="molecule type" value="Genomic_DNA"/>
</dbReference>
<proteinExistence type="inferred from homology"/>
<feature type="compositionally biased region" description="Basic and acidic residues" evidence="6">
    <location>
        <begin position="220"/>
        <end position="230"/>
    </location>
</feature>
<evidence type="ECO:0000256" key="5">
    <source>
        <dbReference type="ARBA" id="ARBA00022842"/>
    </source>
</evidence>
<feature type="compositionally biased region" description="Basic and acidic residues" evidence="6">
    <location>
        <begin position="144"/>
        <end position="155"/>
    </location>
</feature>
<dbReference type="GO" id="GO:0005634">
    <property type="term" value="C:nucleus"/>
    <property type="evidence" value="ECO:0007669"/>
    <property type="project" value="TreeGrafter"/>
</dbReference>
<comment type="similarity">
    <text evidence="2">Belongs to the DNA repair enzymes AP/ExoA family.</text>
</comment>
<evidence type="ECO:0000256" key="4">
    <source>
        <dbReference type="ARBA" id="ARBA00022801"/>
    </source>
</evidence>
<keyword evidence="3" id="KW-0479">Metal-binding</keyword>
<evidence type="ECO:0000256" key="1">
    <source>
        <dbReference type="ARBA" id="ARBA00001946"/>
    </source>
</evidence>
<accession>A0A2U1NAG5</accession>
<dbReference type="GO" id="GO:0008311">
    <property type="term" value="F:double-stranded DNA 3'-5' DNA exonuclease activity"/>
    <property type="evidence" value="ECO:0007669"/>
    <property type="project" value="TreeGrafter"/>
</dbReference>
<feature type="compositionally biased region" description="Polar residues" evidence="6">
    <location>
        <begin position="127"/>
        <end position="137"/>
    </location>
</feature>
<dbReference type="GO" id="GO:0003677">
    <property type="term" value="F:DNA binding"/>
    <property type="evidence" value="ECO:0007669"/>
    <property type="project" value="InterPro"/>
</dbReference>
<dbReference type="GO" id="GO:0006284">
    <property type="term" value="P:base-excision repair"/>
    <property type="evidence" value="ECO:0007669"/>
    <property type="project" value="TreeGrafter"/>
</dbReference>
<protein>
    <recommendedName>
        <fullName evidence="7">Endonuclease/exonuclease/phosphatase domain-containing protein</fullName>
    </recommendedName>
</protein>
<dbReference type="Gene3D" id="3.60.10.10">
    <property type="entry name" value="Endonuclease/exonuclease/phosphatase"/>
    <property type="match status" value="1"/>
</dbReference>
<dbReference type="InterPro" id="IPR036691">
    <property type="entry name" value="Endo/exonu/phosph_ase_sf"/>
</dbReference>
<dbReference type="GO" id="GO:0003906">
    <property type="term" value="F:DNA-(apurinic or apyrimidinic site) endonuclease activity"/>
    <property type="evidence" value="ECO:0007669"/>
    <property type="project" value="TreeGrafter"/>
</dbReference>
<evidence type="ECO:0000256" key="6">
    <source>
        <dbReference type="SAM" id="MobiDB-lite"/>
    </source>
</evidence>
<dbReference type="PROSITE" id="PS00726">
    <property type="entry name" value="AP_NUCLEASE_F1_1"/>
    <property type="match status" value="1"/>
</dbReference>
<dbReference type="InterPro" id="IPR005135">
    <property type="entry name" value="Endo/exonuclease/phosphatase"/>
</dbReference>